<dbReference type="InterPro" id="IPR027417">
    <property type="entry name" value="P-loop_NTPase"/>
</dbReference>
<dbReference type="EMBL" id="JAQMLV010000022">
    <property type="protein sequence ID" value="MDB8745909.1"/>
    <property type="molecule type" value="Genomic_DNA"/>
</dbReference>
<sequence>MKFSVLNPTEENIRETLLNDQLGRNEELRQFVRLLNSIDGNCTIALDGDWGSGKTFFVKQAQMIIDSFNEYKNKKAISEKDEENIKMVKDKFSDLGIKLQATAYYDAWENDNEDDPLLSILYSIISTADCDKDFFKQQKPIALLKSIANTITTKAFSIPLKDLLEALSEEDIFKKLKQHKTLRENVTEFLNELIPFGSTRLVIFIDELDRCKPSYAVKMLERIKHFFSNENIIFVFAINSFELQNTIRQYYGNSFNAYQYLDRFFDLRVELRDIDINKFIEVQGIWTYNEYDQHMDICYSADRAIARHFKFKMRTIDRFFKQVKILQNNVLQKRTFYNTNQEYKAYCFLAIFVTPILVALKLYNINDYRELTNGNRPELFIEICRSYHTSEFIKDKFNELLGLKNENKIKDFEDPCFFMYNYIFKDNPRSLYEIIGLCQFTDNMINNFNSELSILSRLSNFE</sequence>
<dbReference type="SUPFAM" id="SSF52540">
    <property type="entry name" value="P-loop containing nucleoside triphosphate hydrolases"/>
    <property type="match status" value="1"/>
</dbReference>
<evidence type="ECO:0000313" key="2">
    <source>
        <dbReference type="EMBL" id="MDB8745909.1"/>
    </source>
</evidence>
<dbReference type="Proteomes" id="UP001211015">
    <property type="component" value="Unassembled WGS sequence"/>
</dbReference>
<accession>A0AAW6EGH9</accession>
<dbReference type="InterPro" id="IPR011646">
    <property type="entry name" value="KAP_P-loop"/>
</dbReference>
<comment type="caution">
    <text evidence="2">The sequence shown here is derived from an EMBL/GenBank/DDBJ whole genome shotgun (WGS) entry which is preliminary data.</text>
</comment>
<organism evidence="2 3">
    <name type="scientific">Ruminococcus bicirculans</name>
    <name type="common">ex Wegman et al. 2014</name>
    <dbReference type="NCBI Taxonomy" id="1160721"/>
    <lineage>
        <taxon>Bacteria</taxon>
        <taxon>Bacillati</taxon>
        <taxon>Bacillota</taxon>
        <taxon>Clostridia</taxon>
        <taxon>Eubacteriales</taxon>
        <taxon>Oscillospiraceae</taxon>
        <taxon>Ruminococcus</taxon>
    </lineage>
</organism>
<reference evidence="2" key="1">
    <citation type="submission" date="2023-01" db="EMBL/GenBank/DDBJ databases">
        <title>Human gut microbiome strain richness.</title>
        <authorList>
            <person name="Chen-Liaw A."/>
        </authorList>
    </citation>
    <scope>NUCLEOTIDE SEQUENCE</scope>
    <source>
        <strain evidence="2">1001275st1_F4_1001275B_160808</strain>
    </source>
</reference>
<proteinExistence type="predicted"/>
<dbReference type="Gene3D" id="3.40.50.300">
    <property type="entry name" value="P-loop containing nucleotide triphosphate hydrolases"/>
    <property type="match status" value="1"/>
</dbReference>
<dbReference type="PANTHER" id="PTHR22674:SF6">
    <property type="entry name" value="NTPASE KAP FAMILY P-LOOP DOMAIN-CONTAINING PROTEIN 1"/>
    <property type="match status" value="1"/>
</dbReference>
<dbReference type="RefSeq" id="WP_117865759.1">
    <property type="nucleotide sequence ID" value="NZ_JADNGL010000021.1"/>
</dbReference>
<evidence type="ECO:0000313" key="3">
    <source>
        <dbReference type="Proteomes" id="UP001211015"/>
    </source>
</evidence>
<dbReference type="InterPro" id="IPR052754">
    <property type="entry name" value="NTPase_KAP_P-loop"/>
</dbReference>
<dbReference type="AlphaFoldDB" id="A0AAW6EGH9"/>
<dbReference type="PANTHER" id="PTHR22674">
    <property type="entry name" value="NTPASE, KAP FAMILY P-LOOP DOMAIN-CONTAINING 1"/>
    <property type="match status" value="1"/>
</dbReference>
<protein>
    <submittedName>
        <fullName evidence="2">P-loop NTPase fold protein</fullName>
    </submittedName>
</protein>
<name>A0AAW6EGH9_9FIRM</name>
<gene>
    <name evidence="2" type="ORF">PNU62_12850</name>
</gene>
<evidence type="ECO:0000259" key="1">
    <source>
        <dbReference type="Pfam" id="PF07693"/>
    </source>
</evidence>
<dbReference type="Pfam" id="PF07693">
    <property type="entry name" value="KAP_NTPase"/>
    <property type="match status" value="1"/>
</dbReference>
<feature type="domain" description="KAP NTPase" evidence="1">
    <location>
        <begin position="31"/>
        <end position="328"/>
    </location>
</feature>